<comment type="similarity">
    <text evidence="1 5">Belongs to the 5-formyltetrahydrofolate cyclo-ligase family.</text>
</comment>
<proteinExistence type="inferred from homology"/>
<accession>A0A2N6CTS3</accession>
<evidence type="ECO:0000256" key="5">
    <source>
        <dbReference type="RuleBase" id="RU361279"/>
    </source>
</evidence>
<evidence type="ECO:0000256" key="3">
    <source>
        <dbReference type="ARBA" id="ARBA00022840"/>
    </source>
</evidence>
<dbReference type="Proteomes" id="UP000235015">
    <property type="component" value="Unassembled WGS sequence"/>
</dbReference>
<keyword evidence="5" id="KW-0479">Metal-binding</keyword>
<evidence type="ECO:0000313" key="6">
    <source>
        <dbReference type="EMBL" id="PLX60538.1"/>
    </source>
</evidence>
<dbReference type="GO" id="GO:0009396">
    <property type="term" value="P:folic acid-containing compound biosynthetic process"/>
    <property type="evidence" value="ECO:0007669"/>
    <property type="project" value="TreeGrafter"/>
</dbReference>
<comment type="cofactor">
    <cofactor evidence="5">
        <name>Mg(2+)</name>
        <dbReference type="ChEBI" id="CHEBI:18420"/>
    </cofactor>
</comment>
<name>A0A2N6CTS3_9GAMM</name>
<reference evidence="6 7" key="1">
    <citation type="submission" date="2017-11" db="EMBL/GenBank/DDBJ databases">
        <title>Genome-resolved metagenomics identifies genetic mobility, metabolic interactions, and unexpected diversity in perchlorate-reducing communities.</title>
        <authorList>
            <person name="Barnum T.P."/>
            <person name="Figueroa I.A."/>
            <person name="Carlstrom C.I."/>
            <person name="Lucas L.N."/>
            <person name="Engelbrektson A.L."/>
            <person name="Coates J.D."/>
        </authorList>
    </citation>
    <scope>NUCLEOTIDE SEQUENCE [LARGE SCALE GENOMIC DNA]</scope>
    <source>
        <strain evidence="6">BM301</strain>
    </source>
</reference>
<protein>
    <recommendedName>
        <fullName evidence="5">5-formyltetrahydrofolate cyclo-ligase</fullName>
        <ecNumber evidence="5">6.3.3.2</ecNumber>
    </recommendedName>
</protein>
<dbReference type="Pfam" id="PF01812">
    <property type="entry name" value="5-FTHF_cyc-lig"/>
    <property type="match status" value="1"/>
</dbReference>
<dbReference type="PANTHER" id="PTHR23407:SF1">
    <property type="entry name" value="5-FORMYLTETRAHYDROFOLATE CYCLO-LIGASE"/>
    <property type="match status" value="1"/>
</dbReference>
<dbReference type="STRING" id="1111735.GCA_000428045_01420"/>
<organism evidence="6 7">
    <name type="scientific">Sedimenticola selenatireducens</name>
    <dbReference type="NCBI Taxonomy" id="191960"/>
    <lineage>
        <taxon>Bacteria</taxon>
        <taxon>Pseudomonadati</taxon>
        <taxon>Pseudomonadota</taxon>
        <taxon>Gammaproteobacteria</taxon>
        <taxon>Chromatiales</taxon>
        <taxon>Sedimenticolaceae</taxon>
        <taxon>Sedimenticola</taxon>
    </lineage>
</organism>
<dbReference type="RefSeq" id="WP_273440123.1">
    <property type="nucleotide sequence ID" value="NZ_CAXXYC010000004.1"/>
</dbReference>
<feature type="binding site" evidence="4">
    <location>
        <position position="59"/>
    </location>
    <ligand>
        <name>substrate</name>
    </ligand>
</feature>
<feature type="binding site" evidence="4">
    <location>
        <position position="64"/>
    </location>
    <ligand>
        <name>substrate</name>
    </ligand>
</feature>
<dbReference type="InterPro" id="IPR002698">
    <property type="entry name" value="FTHF_cligase"/>
</dbReference>
<keyword evidence="6" id="KW-0436">Ligase</keyword>
<comment type="catalytic activity">
    <reaction evidence="5">
        <text>(6S)-5-formyl-5,6,7,8-tetrahydrofolate + ATP = (6R)-5,10-methenyltetrahydrofolate + ADP + phosphate</text>
        <dbReference type="Rhea" id="RHEA:10488"/>
        <dbReference type="ChEBI" id="CHEBI:30616"/>
        <dbReference type="ChEBI" id="CHEBI:43474"/>
        <dbReference type="ChEBI" id="CHEBI:57455"/>
        <dbReference type="ChEBI" id="CHEBI:57457"/>
        <dbReference type="ChEBI" id="CHEBI:456216"/>
        <dbReference type="EC" id="6.3.3.2"/>
    </reaction>
</comment>
<feature type="binding site" evidence="4">
    <location>
        <begin position="144"/>
        <end position="152"/>
    </location>
    <ligand>
        <name>ATP</name>
        <dbReference type="ChEBI" id="CHEBI:30616"/>
    </ligand>
</feature>
<keyword evidence="5" id="KW-0460">Magnesium</keyword>
<keyword evidence="3 4" id="KW-0067">ATP-binding</keyword>
<evidence type="ECO:0000256" key="2">
    <source>
        <dbReference type="ARBA" id="ARBA00022741"/>
    </source>
</evidence>
<dbReference type="NCBIfam" id="TIGR02727">
    <property type="entry name" value="MTHFS_bact"/>
    <property type="match status" value="1"/>
</dbReference>
<dbReference type="EMBL" id="PKUN01000023">
    <property type="protein sequence ID" value="PLX60538.1"/>
    <property type="molecule type" value="Genomic_DNA"/>
</dbReference>
<dbReference type="GO" id="GO:0046872">
    <property type="term" value="F:metal ion binding"/>
    <property type="evidence" value="ECO:0007669"/>
    <property type="project" value="UniProtKB-KW"/>
</dbReference>
<dbReference type="PIRSF" id="PIRSF006806">
    <property type="entry name" value="FTHF_cligase"/>
    <property type="match status" value="1"/>
</dbReference>
<evidence type="ECO:0000313" key="7">
    <source>
        <dbReference type="Proteomes" id="UP000235015"/>
    </source>
</evidence>
<dbReference type="GO" id="GO:0030272">
    <property type="term" value="F:5-formyltetrahydrofolate cyclo-ligase activity"/>
    <property type="evidence" value="ECO:0007669"/>
    <property type="project" value="UniProtKB-EC"/>
</dbReference>
<dbReference type="EC" id="6.3.3.2" evidence="5"/>
<dbReference type="AlphaFoldDB" id="A0A2N6CTS3"/>
<dbReference type="PANTHER" id="PTHR23407">
    <property type="entry name" value="ATPASE INHIBITOR/5-FORMYLTETRAHYDROFOLATE CYCLO-LIGASE"/>
    <property type="match status" value="1"/>
</dbReference>
<dbReference type="SUPFAM" id="SSF100950">
    <property type="entry name" value="NagB/RpiA/CoA transferase-like"/>
    <property type="match status" value="1"/>
</dbReference>
<comment type="caution">
    <text evidence="6">The sequence shown here is derived from an EMBL/GenBank/DDBJ whole genome shotgun (WGS) entry which is preliminary data.</text>
</comment>
<gene>
    <name evidence="6" type="ORF">C0630_13845</name>
</gene>
<keyword evidence="2 4" id="KW-0547">Nucleotide-binding</keyword>
<dbReference type="InterPro" id="IPR024185">
    <property type="entry name" value="FTHF_cligase-like_sf"/>
</dbReference>
<dbReference type="InterPro" id="IPR037171">
    <property type="entry name" value="NagB/RpiA_transferase-like"/>
</dbReference>
<evidence type="ECO:0000256" key="4">
    <source>
        <dbReference type="PIRSR" id="PIRSR006806-1"/>
    </source>
</evidence>
<dbReference type="Gene3D" id="3.40.50.10420">
    <property type="entry name" value="NagB/RpiA/CoA transferase-like"/>
    <property type="match status" value="1"/>
</dbReference>
<dbReference type="GO" id="GO:0005524">
    <property type="term" value="F:ATP binding"/>
    <property type="evidence" value="ECO:0007669"/>
    <property type="project" value="UniProtKB-KW"/>
</dbReference>
<dbReference type="GO" id="GO:0035999">
    <property type="term" value="P:tetrahydrofolate interconversion"/>
    <property type="evidence" value="ECO:0007669"/>
    <property type="project" value="TreeGrafter"/>
</dbReference>
<evidence type="ECO:0000256" key="1">
    <source>
        <dbReference type="ARBA" id="ARBA00010638"/>
    </source>
</evidence>
<sequence length="208" mass="24456">MPYFIPVRRMQNHKQIRRAIRAKRRSLSRQEQHNHSLSAANHFIINIRLIRSRRIALYLAADGELDPQPLIQRLLKLNKKLYLPALKPGTNNALWFSEFHPNDRLQTNRFGIAEPNIRRRKPIPAWSLDLIIMPLVAFSSEGVRMGMGGGYYDRTLAYQLQHKQWIRPALIGFAHDFQRVERLSRQPWDVPLHGVITEQGYQSFRFTN</sequence>